<organism evidence="2 3">
    <name type="scientific">Rhynchophorus ferrugineus</name>
    <name type="common">Red palm weevil</name>
    <name type="synonym">Curculio ferrugineus</name>
    <dbReference type="NCBI Taxonomy" id="354439"/>
    <lineage>
        <taxon>Eukaryota</taxon>
        <taxon>Metazoa</taxon>
        <taxon>Ecdysozoa</taxon>
        <taxon>Arthropoda</taxon>
        <taxon>Hexapoda</taxon>
        <taxon>Insecta</taxon>
        <taxon>Pterygota</taxon>
        <taxon>Neoptera</taxon>
        <taxon>Endopterygota</taxon>
        <taxon>Coleoptera</taxon>
        <taxon>Polyphaga</taxon>
        <taxon>Cucujiformia</taxon>
        <taxon>Curculionidae</taxon>
        <taxon>Dryophthorinae</taxon>
        <taxon>Rhynchophorus</taxon>
    </lineage>
</organism>
<accession>A0A834I681</accession>
<protein>
    <submittedName>
        <fullName evidence="2">Uncharacterized protein</fullName>
    </submittedName>
</protein>
<proteinExistence type="predicted"/>
<feature type="compositionally biased region" description="Basic and acidic residues" evidence="1">
    <location>
        <begin position="14"/>
        <end position="24"/>
    </location>
</feature>
<feature type="region of interest" description="Disordered" evidence="1">
    <location>
        <begin position="1"/>
        <end position="39"/>
    </location>
</feature>
<evidence type="ECO:0000313" key="2">
    <source>
        <dbReference type="EMBL" id="KAF7273739.1"/>
    </source>
</evidence>
<reference evidence="2" key="1">
    <citation type="submission" date="2020-08" db="EMBL/GenBank/DDBJ databases">
        <title>Genome sequencing and assembly of the red palm weevil Rhynchophorus ferrugineus.</title>
        <authorList>
            <person name="Dias G.B."/>
            <person name="Bergman C.M."/>
            <person name="Manee M."/>
        </authorList>
    </citation>
    <scope>NUCLEOTIDE SEQUENCE</scope>
    <source>
        <strain evidence="2">AA-2017</strain>
        <tissue evidence="2">Whole larva</tissue>
    </source>
</reference>
<dbReference type="AlphaFoldDB" id="A0A834I681"/>
<comment type="caution">
    <text evidence="2">The sequence shown here is derived from an EMBL/GenBank/DDBJ whole genome shotgun (WGS) entry which is preliminary data.</text>
</comment>
<gene>
    <name evidence="2" type="ORF">GWI33_013558</name>
</gene>
<dbReference type="EMBL" id="JAACXV010013313">
    <property type="protein sequence ID" value="KAF7273739.1"/>
    <property type="molecule type" value="Genomic_DNA"/>
</dbReference>
<dbReference type="Proteomes" id="UP000625711">
    <property type="component" value="Unassembled WGS sequence"/>
</dbReference>
<sequence length="219" mass="25343">MEDKNKQNNGNDKSGPENDTYARVEHRRQPRGNDRETKQEIAMRSAEIVINSHIYREVDVSLYKSLQWHPSPIQTPSNRLRLKIATKWNIKVLKLMWGYDKEPRDRKGDSISEAKFSDHNSMNEINNSLHAQVAEGPKGSFVALKELEVEGKSNNRDLVRNITNMWDGDLLIATDGETESVKKTKYLPLKRNYKLGKITYQLFSEIREVKEGLHYTSDV</sequence>
<keyword evidence="3" id="KW-1185">Reference proteome</keyword>
<evidence type="ECO:0000256" key="1">
    <source>
        <dbReference type="SAM" id="MobiDB-lite"/>
    </source>
</evidence>
<name>A0A834I681_RHYFE</name>
<evidence type="ECO:0000313" key="3">
    <source>
        <dbReference type="Proteomes" id="UP000625711"/>
    </source>
</evidence>